<name>A0A1H0Q977_9BACI</name>
<keyword evidence="2" id="KW-1185">Reference proteome</keyword>
<dbReference type="Proteomes" id="UP000199159">
    <property type="component" value="Unassembled WGS sequence"/>
</dbReference>
<evidence type="ECO:0000313" key="2">
    <source>
        <dbReference type="Proteomes" id="UP000199159"/>
    </source>
</evidence>
<proteinExistence type="predicted"/>
<protein>
    <submittedName>
        <fullName evidence="1">Uncharacterized protein</fullName>
    </submittedName>
</protein>
<dbReference type="OrthoDB" id="2883702at2"/>
<reference evidence="2" key="1">
    <citation type="submission" date="2016-10" db="EMBL/GenBank/DDBJ databases">
        <authorList>
            <person name="Varghese N."/>
            <person name="Submissions S."/>
        </authorList>
    </citation>
    <scope>NUCLEOTIDE SEQUENCE [LARGE SCALE GENOMIC DNA]</scope>
    <source>
        <strain evidence="2">IBRC-M10078</strain>
    </source>
</reference>
<sequence>MKSYEITNMIIDDDFYGEESVTADFTHKDKQYSVTFNKSDLELVNSWVFEENRTIPANLPDVVIDSLREDIKRTI</sequence>
<organism evidence="1 2">
    <name type="scientific">Litchfieldia salsa</name>
    <dbReference type="NCBI Taxonomy" id="930152"/>
    <lineage>
        <taxon>Bacteria</taxon>
        <taxon>Bacillati</taxon>
        <taxon>Bacillota</taxon>
        <taxon>Bacilli</taxon>
        <taxon>Bacillales</taxon>
        <taxon>Bacillaceae</taxon>
        <taxon>Litchfieldia</taxon>
    </lineage>
</organism>
<gene>
    <name evidence="1" type="ORF">SAMN05216565_101660</name>
</gene>
<dbReference type="EMBL" id="FNJU01000001">
    <property type="protein sequence ID" value="SDP13874.1"/>
    <property type="molecule type" value="Genomic_DNA"/>
</dbReference>
<evidence type="ECO:0000313" key="1">
    <source>
        <dbReference type="EMBL" id="SDP13874.1"/>
    </source>
</evidence>
<dbReference type="RefSeq" id="WP_090849827.1">
    <property type="nucleotide sequence ID" value="NZ_FNJU01000001.1"/>
</dbReference>
<dbReference type="AlphaFoldDB" id="A0A1H0Q977"/>
<accession>A0A1H0Q977</accession>